<sequence>MRRFFALFPLLLLLLAPTTASALVQEPFFQDSFLDMAEDAATAADEGKILMLFYEQEACPYCKQLHETTLRDAKVQSYMQAHFYPVLLDIYGAREVSNFRGKATREKAFARSQRVHFTPTVIYYDAKGHELFRLAGYWKPMHFLASMRYVKEGHYKDKNFQDLIRQIVQEQAAKQ</sequence>
<dbReference type="InterPro" id="IPR012336">
    <property type="entry name" value="Thioredoxin-like_fold"/>
</dbReference>
<feature type="chain" id="PRO_5012616671" description="Thioredoxin-like fold domain-containing protein" evidence="1">
    <location>
        <begin position="23"/>
        <end position="175"/>
    </location>
</feature>
<dbReference type="AlphaFoldDB" id="A0A1S7LNY0"/>
<evidence type="ECO:0000259" key="2">
    <source>
        <dbReference type="Pfam" id="PF13098"/>
    </source>
</evidence>
<gene>
    <name evidence="3" type="ORF">MAGMO_3414</name>
</gene>
<keyword evidence="1" id="KW-0732">Signal</keyword>
<feature type="domain" description="Thioredoxin-like fold" evidence="2">
    <location>
        <begin position="43"/>
        <end position="145"/>
    </location>
</feature>
<reference evidence="3" key="1">
    <citation type="submission" date="2015-04" db="EMBL/GenBank/DDBJ databases">
        <authorList>
            <person name="Syromyatnikov M.Y."/>
            <person name="Popov V.N."/>
        </authorList>
    </citation>
    <scope>NUCLEOTIDE SEQUENCE</scope>
    <source>
        <strain evidence="3">MO-1</strain>
    </source>
</reference>
<feature type="signal peptide" evidence="1">
    <location>
        <begin position="1"/>
        <end position="22"/>
    </location>
</feature>
<organism evidence="3">
    <name type="scientific">Magnetococcus massalia (strain MO-1)</name>
    <dbReference type="NCBI Taxonomy" id="451514"/>
    <lineage>
        <taxon>Bacteria</taxon>
        <taxon>Pseudomonadati</taxon>
        <taxon>Pseudomonadota</taxon>
        <taxon>Magnetococcia</taxon>
        <taxon>Magnetococcales</taxon>
        <taxon>Magnetococcaceae</taxon>
        <taxon>Magnetococcus</taxon>
    </lineage>
</organism>
<dbReference type="InterPro" id="IPR041737">
    <property type="entry name" value="SoxW"/>
</dbReference>
<dbReference type="EMBL" id="LO017727">
    <property type="protein sequence ID" value="CRH07551.1"/>
    <property type="molecule type" value="Genomic_DNA"/>
</dbReference>
<protein>
    <recommendedName>
        <fullName evidence="2">Thioredoxin-like fold domain-containing protein</fullName>
    </recommendedName>
</protein>
<dbReference type="Pfam" id="PF13098">
    <property type="entry name" value="Thioredoxin_2"/>
    <property type="match status" value="1"/>
</dbReference>
<evidence type="ECO:0000313" key="3">
    <source>
        <dbReference type="EMBL" id="CRH07551.1"/>
    </source>
</evidence>
<dbReference type="Gene3D" id="3.40.30.10">
    <property type="entry name" value="Glutaredoxin"/>
    <property type="match status" value="1"/>
</dbReference>
<dbReference type="SUPFAM" id="SSF52833">
    <property type="entry name" value="Thioredoxin-like"/>
    <property type="match status" value="1"/>
</dbReference>
<dbReference type="InterPro" id="IPR036249">
    <property type="entry name" value="Thioredoxin-like_sf"/>
</dbReference>
<proteinExistence type="predicted"/>
<dbReference type="CDD" id="cd02951">
    <property type="entry name" value="SoxW"/>
    <property type="match status" value="1"/>
</dbReference>
<evidence type="ECO:0000256" key="1">
    <source>
        <dbReference type="SAM" id="SignalP"/>
    </source>
</evidence>
<accession>A0A1S7LNY0</accession>
<name>A0A1S7LNY0_MAGMO</name>